<evidence type="ECO:0000256" key="3">
    <source>
        <dbReference type="ARBA" id="ARBA00023015"/>
    </source>
</evidence>
<keyword evidence="10" id="KW-1185">Reference proteome</keyword>
<evidence type="ECO:0000259" key="8">
    <source>
        <dbReference type="SMART" id="SM01372"/>
    </source>
</evidence>
<evidence type="ECO:0000256" key="5">
    <source>
        <dbReference type="ARBA" id="ARBA00023163"/>
    </source>
</evidence>
<comment type="subcellular location">
    <subcellularLocation>
        <location evidence="1 7">Nucleus</location>
    </subcellularLocation>
</comment>
<gene>
    <name evidence="9" type="primary">Tfdp1_1</name>
    <name evidence="9" type="ORF">A0J61_00770</name>
</gene>
<dbReference type="GO" id="GO:0051726">
    <property type="term" value="P:regulation of cell cycle"/>
    <property type="evidence" value="ECO:0007669"/>
    <property type="project" value="InterPro"/>
</dbReference>
<dbReference type="InterPro" id="IPR014889">
    <property type="entry name" value="Transc_factor_DP_C"/>
</dbReference>
<dbReference type="EMBL" id="LUGH01000019">
    <property type="protein sequence ID" value="OBZ91175.1"/>
    <property type="molecule type" value="Genomic_DNA"/>
</dbReference>
<reference evidence="9 10" key="1">
    <citation type="submission" date="2016-03" db="EMBL/GenBank/DDBJ databases">
        <title>Choanephora cucurbitarum.</title>
        <authorList>
            <person name="Min B."/>
            <person name="Park H."/>
            <person name="Park J.-H."/>
            <person name="Shin H.-D."/>
            <person name="Choi I.-G."/>
        </authorList>
    </citation>
    <scope>NUCLEOTIDE SEQUENCE [LARGE SCALE GENOMIC DNA]</scope>
    <source>
        <strain evidence="9 10">KUS-F28377</strain>
    </source>
</reference>
<dbReference type="InterPro" id="IPR038168">
    <property type="entry name" value="TF_DP_C_sf"/>
</dbReference>
<dbReference type="Pfam" id="PF08781">
    <property type="entry name" value="DP"/>
    <property type="match status" value="1"/>
</dbReference>
<dbReference type="InterPro" id="IPR036388">
    <property type="entry name" value="WH-like_DNA-bd_sf"/>
</dbReference>
<dbReference type="Proteomes" id="UP000093000">
    <property type="component" value="Unassembled WGS sequence"/>
</dbReference>
<dbReference type="InParanoid" id="A0A1C7NPY1"/>
<evidence type="ECO:0000256" key="1">
    <source>
        <dbReference type="ARBA" id="ARBA00004123"/>
    </source>
</evidence>
<sequence length="320" mass="36444">MSIYQEPTVVKLPPIKLPPLYNSRDDKSNILPSMLMLPDRCQDNHSLLLPPILSSNIPLSPPFSSCSSLSSSSLPPSPNSVAEVNFSSLPKKGSIQSLLNSAQCPMVNKKRKRQLKPQQSQQRFHQPYHKDARPTKGLRLFSKQVCDKVAEKGITTYNQVADELAAEIHQHSNVDQKNIRRRVYDALNVLMALDIIAKDRKQIKWLGMPTNDLEKEIEREESRHKELLETVQRSRHVLNDTLVNFTRLEKLVQRNRQEQQANAPQTVVRLPFFMMSSSQDIYTDSNEKEAFVSLGASYAIHQDTDILAKLWPSHQITTVS</sequence>
<dbReference type="GO" id="GO:0005634">
    <property type="term" value="C:nucleus"/>
    <property type="evidence" value="ECO:0007669"/>
    <property type="project" value="UniProtKB-SubCell"/>
</dbReference>
<dbReference type="SMART" id="SM01372">
    <property type="entry name" value="E2F_TDP"/>
    <property type="match status" value="1"/>
</dbReference>
<protein>
    <submittedName>
        <fullName evidence="9">Transcription factor Dp-1</fullName>
    </submittedName>
</protein>
<dbReference type="PANTHER" id="PTHR12548">
    <property type="entry name" value="TRANSCRIPTION FACTOR DP"/>
    <property type="match status" value="1"/>
</dbReference>
<dbReference type="FunFam" id="1.10.10.10:FF:000360">
    <property type="entry name" value="Transcription factor Dp-1, a"/>
    <property type="match status" value="1"/>
</dbReference>
<evidence type="ECO:0000256" key="2">
    <source>
        <dbReference type="ARBA" id="ARBA00010940"/>
    </source>
</evidence>
<dbReference type="OrthoDB" id="552115at2759"/>
<dbReference type="SUPFAM" id="SSF144074">
    <property type="entry name" value="E2F-DP heterodimerization region"/>
    <property type="match status" value="1"/>
</dbReference>
<dbReference type="InterPro" id="IPR036390">
    <property type="entry name" value="WH_DNA-bd_sf"/>
</dbReference>
<dbReference type="SUPFAM" id="SSF46785">
    <property type="entry name" value="Winged helix' DNA-binding domain"/>
    <property type="match status" value="1"/>
</dbReference>
<dbReference type="Gene3D" id="1.10.10.10">
    <property type="entry name" value="Winged helix-like DNA-binding domain superfamily/Winged helix DNA-binding domain"/>
    <property type="match status" value="1"/>
</dbReference>
<proteinExistence type="inferred from homology"/>
<name>A0A1C7NPY1_9FUNG</name>
<dbReference type="InterPro" id="IPR003316">
    <property type="entry name" value="E2F_WHTH_DNA-bd_dom"/>
</dbReference>
<dbReference type="GO" id="GO:0000977">
    <property type="term" value="F:RNA polymerase II transcription regulatory region sequence-specific DNA binding"/>
    <property type="evidence" value="ECO:0007669"/>
    <property type="project" value="TreeGrafter"/>
</dbReference>
<dbReference type="Gene3D" id="1.20.140.80">
    <property type="entry name" value="Transcription factor DP"/>
    <property type="match status" value="1"/>
</dbReference>
<evidence type="ECO:0000256" key="7">
    <source>
        <dbReference type="RuleBase" id="RU003796"/>
    </source>
</evidence>
<dbReference type="GO" id="GO:0005667">
    <property type="term" value="C:transcription regulator complex"/>
    <property type="evidence" value="ECO:0007669"/>
    <property type="project" value="InterPro"/>
</dbReference>
<feature type="domain" description="E2F/DP family winged-helix DNA-binding" evidence="8">
    <location>
        <begin position="133"/>
        <end position="207"/>
    </location>
</feature>
<evidence type="ECO:0000313" key="10">
    <source>
        <dbReference type="Proteomes" id="UP000093000"/>
    </source>
</evidence>
<dbReference type="AlphaFoldDB" id="A0A1C7NPY1"/>
<dbReference type="Pfam" id="PF02319">
    <property type="entry name" value="WHD_E2F_TDP"/>
    <property type="match status" value="1"/>
</dbReference>
<dbReference type="GO" id="GO:0000981">
    <property type="term" value="F:DNA-binding transcription factor activity, RNA polymerase II-specific"/>
    <property type="evidence" value="ECO:0007669"/>
    <property type="project" value="TreeGrafter"/>
</dbReference>
<dbReference type="InterPro" id="IPR015648">
    <property type="entry name" value="Transcrpt_fac_DP"/>
</dbReference>
<evidence type="ECO:0000256" key="4">
    <source>
        <dbReference type="ARBA" id="ARBA00023125"/>
    </source>
</evidence>
<dbReference type="InterPro" id="IPR037241">
    <property type="entry name" value="E2F-DP_heterodim"/>
</dbReference>
<keyword evidence="5 7" id="KW-0804">Transcription</keyword>
<evidence type="ECO:0000313" key="9">
    <source>
        <dbReference type="EMBL" id="OBZ91175.1"/>
    </source>
</evidence>
<keyword evidence="4 7" id="KW-0238">DNA-binding</keyword>
<accession>A0A1C7NPY1</accession>
<dbReference type="STRING" id="101091.A0A1C7NPY1"/>
<evidence type="ECO:0000256" key="6">
    <source>
        <dbReference type="ARBA" id="ARBA00023242"/>
    </source>
</evidence>
<comment type="caution">
    <text evidence="9">The sequence shown here is derived from an EMBL/GenBank/DDBJ whole genome shotgun (WGS) entry which is preliminary data.</text>
</comment>
<keyword evidence="3 7" id="KW-0805">Transcription regulation</keyword>
<keyword evidence="6 7" id="KW-0539">Nucleus</keyword>
<dbReference type="PANTHER" id="PTHR12548:SF9">
    <property type="entry name" value="TRANSCRIPTION FACTOR DP"/>
    <property type="match status" value="1"/>
</dbReference>
<comment type="similarity">
    <text evidence="2 7">Belongs to the E2F/DP family.</text>
</comment>
<organism evidence="9 10">
    <name type="scientific">Choanephora cucurbitarum</name>
    <dbReference type="NCBI Taxonomy" id="101091"/>
    <lineage>
        <taxon>Eukaryota</taxon>
        <taxon>Fungi</taxon>
        <taxon>Fungi incertae sedis</taxon>
        <taxon>Mucoromycota</taxon>
        <taxon>Mucoromycotina</taxon>
        <taxon>Mucoromycetes</taxon>
        <taxon>Mucorales</taxon>
        <taxon>Mucorineae</taxon>
        <taxon>Choanephoraceae</taxon>
        <taxon>Choanephoroideae</taxon>
        <taxon>Choanephora</taxon>
    </lineage>
</organism>